<evidence type="ECO:0000313" key="3">
    <source>
        <dbReference type="Proteomes" id="UP001596200"/>
    </source>
</evidence>
<protein>
    <recommendedName>
        <fullName evidence="4">Secreted protein</fullName>
    </recommendedName>
</protein>
<organism evidence="2 3">
    <name type="scientific">Streptomyces pulveraceus</name>
    <dbReference type="NCBI Taxonomy" id="68258"/>
    <lineage>
        <taxon>Bacteria</taxon>
        <taxon>Bacillati</taxon>
        <taxon>Actinomycetota</taxon>
        <taxon>Actinomycetes</taxon>
        <taxon>Kitasatosporales</taxon>
        <taxon>Streptomycetaceae</taxon>
        <taxon>Streptomyces</taxon>
    </lineage>
</organism>
<feature type="chain" id="PRO_5047304365" description="Secreted protein" evidence="1">
    <location>
        <begin position="27"/>
        <end position="121"/>
    </location>
</feature>
<dbReference type="RefSeq" id="WP_344517478.1">
    <property type="nucleotide sequence ID" value="NZ_BAAATU010000068.1"/>
</dbReference>
<evidence type="ECO:0000313" key="2">
    <source>
        <dbReference type="EMBL" id="MFC5914797.1"/>
    </source>
</evidence>
<accession>A0ABW1GMG6</accession>
<sequence>MFSVVLPLLAALGLVLGGPAVGHAHAATVCAGRPAKTVPFKTGELRVYKNRSYACALAVAKTSGPRRAMSVTIQARGGNPVVDSGKYTKQAGPVTVHALNRCVRASARISGKSGSTGWILC</sequence>
<keyword evidence="3" id="KW-1185">Reference proteome</keyword>
<feature type="signal peptide" evidence="1">
    <location>
        <begin position="1"/>
        <end position="26"/>
    </location>
</feature>
<proteinExistence type="predicted"/>
<keyword evidence="1" id="KW-0732">Signal</keyword>
<dbReference type="EMBL" id="JBHSPU010000015">
    <property type="protein sequence ID" value="MFC5914797.1"/>
    <property type="molecule type" value="Genomic_DNA"/>
</dbReference>
<comment type="caution">
    <text evidence="2">The sequence shown here is derived from an EMBL/GenBank/DDBJ whole genome shotgun (WGS) entry which is preliminary data.</text>
</comment>
<name>A0ABW1GMG6_9ACTN</name>
<evidence type="ECO:0008006" key="4">
    <source>
        <dbReference type="Google" id="ProtNLM"/>
    </source>
</evidence>
<reference evidence="3" key="1">
    <citation type="journal article" date="2019" name="Int. J. Syst. Evol. Microbiol.">
        <title>The Global Catalogue of Microorganisms (GCM) 10K type strain sequencing project: providing services to taxonomists for standard genome sequencing and annotation.</title>
        <authorList>
            <consortium name="The Broad Institute Genomics Platform"/>
            <consortium name="The Broad Institute Genome Sequencing Center for Infectious Disease"/>
            <person name="Wu L."/>
            <person name="Ma J."/>
        </authorList>
    </citation>
    <scope>NUCLEOTIDE SEQUENCE [LARGE SCALE GENOMIC DNA]</scope>
    <source>
        <strain evidence="3">JCM 4147</strain>
    </source>
</reference>
<dbReference type="Proteomes" id="UP001596200">
    <property type="component" value="Unassembled WGS sequence"/>
</dbReference>
<evidence type="ECO:0000256" key="1">
    <source>
        <dbReference type="SAM" id="SignalP"/>
    </source>
</evidence>
<gene>
    <name evidence="2" type="ORF">ACFP1B_15405</name>
</gene>